<evidence type="ECO:0000313" key="1">
    <source>
        <dbReference type="EMBL" id="CAD8745888.1"/>
    </source>
</evidence>
<proteinExistence type="predicted"/>
<dbReference type="EMBL" id="HBFX01014269">
    <property type="protein sequence ID" value="CAD8954051.1"/>
    <property type="molecule type" value="Transcribed_RNA"/>
</dbReference>
<protein>
    <recommendedName>
        <fullName evidence="3">PB1 domain-containing protein</fullName>
    </recommendedName>
</protein>
<evidence type="ECO:0008006" key="3">
    <source>
        <dbReference type="Google" id="ProtNLM"/>
    </source>
</evidence>
<evidence type="ECO:0000313" key="2">
    <source>
        <dbReference type="EMBL" id="CAD8954051.1"/>
    </source>
</evidence>
<dbReference type="EMBL" id="HBFK01019958">
    <property type="protein sequence ID" value="CAD8745888.1"/>
    <property type="molecule type" value="Transcribed_RNA"/>
</dbReference>
<accession>A0A6U4MHZ3</accession>
<gene>
    <name evidence="2" type="ORF">HAND00432_LOCUS8588</name>
    <name evidence="1" type="ORF">HAND1043_LOCUS12384</name>
</gene>
<reference evidence="2" key="1">
    <citation type="submission" date="2021-01" db="EMBL/GenBank/DDBJ databases">
        <authorList>
            <person name="Corre E."/>
            <person name="Pelletier E."/>
            <person name="Niang G."/>
            <person name="Scheremetjew M."/>
            <person name="Finn R."/>
            <person name="Kale V."/>
            <person name="Holt S."/>
            <person name="Cochrane G."/>
            <person name="Meng A."/>
            <person name="Brown T."/>
            <person name="Cohen L."/>
        </authorList>
    </citation>
    <scope>NUCLEOTIDE SEQUENCE</scope>
    <source>
        <strain evidence="1">CCMP441</strain>
        <strain evidence="2">CCMP644</strain>
    </source>
</reference>
<organism evidence="2">
    <name type="scientific">Hemiselmis andersenii</name>
    <name type="common">Cryptophyte alga</name>
    <dbReference type="NCBI Taxonomy" id="464988"/>
    <lineage>
        <taxon>Eukaryota</taxon>
        <taxon>Cryptophyceae</taxon>
        <taxon>Cryptomonadales</taxon>
        <taxon>Hemiselmidaceae</taxon>
        <taxon>Hemiselmis</taxon>
    </lineage>
</organism>
<name>A0A6U4MHZ3_HEMAN</name>
<dbReference type="AlphaFoldDB" id="A0A6U4MHZ3"/>
<sequence length="125" mass="14002">MIDQLLSSLTCCSDRPGANKGGQGPATLLITCFNEADKEITDLRIPANTSWSEMQDMITGALGEKAIFVYDDGSGDDFPVRDEKEFLGFLGMVRSNKNVHGEYDIMLLGEGEWERYDKEQKAMRR</sequence>